<accession>A0A1Y6D2W8</accession>
<evidence type="ECO:0000313" key="2">
    <source>
        <dbReference type="Proteomes" id="UP000192923"/>
    </source>
</evidence>
<dbReference type="STRING" id="1760988.SAMN02949497_1635"/>
<gene>
    <name evidence="1" type="ORF">SAMN02949497_1635</name>
</gene>
<sequence>MDAATQARIAALRRAAANHRLAALYEDSPRRIREEHQAADALEAGAAQLEEPFMSEPTHTPPKVLVGQQLSRKGHVGHPGLCTGLIIEGREFIVLAASTGDLHWLWERIQSDEPKGPLLDGKIYHGAVIHMSGVDAFTDLAEAGPSAHTYPHHHDPLGR</sequence>
<organism evidence="1 2">
    <name type="scientific">Methylomagnum ishizawai</name>
    <dbReference type="NCBI Taxonomy" id="1760988"/>
    <lineage>
        <taxon>Bacteria</taxon>
        <taxon>Pseudomonadati</taxon>
        <taxon>Pseudomonadota</taxon>
        <taxon>Gammaproteobacteria</taxon>
        <taxon>Methylococcales</taxon>
        <taxon>Methylococcaceae</taxon>
        <taxon>Methylomagnum</taxon>
    </lineage>
</organism>
<dbReference type="EMBL" id="FXAM01000001">
    <property type="protein sequence ID" value="SMF94325.1"/>
    <property type="molecule type" value="Genomic_DNA"/>
</dbReference>
<name>A0A1Y6D2W8_9GAMM</name>
<dbReference type="RefSeq" id="WP_085211597.1">
    <property type="nucleotide sequence ID" value="NZ_FXAM01000001.1"/>
</dbReference>
<protein>
    <submittedName>
        <fullName evidence="1">Uncharacterized protein</fullName>
    </submittedName>
</protein>
<proteinExistence type="predicted"/>
<evidence type="ECO:0000313" key="1">
    <source>
        <dbReference type="EMBL" id="SMF94325.1"/>
    </source>
</evidence>
<dbReference type="AlphaFoldDB" id="A0A1Y6D2W8"/>
<keyword evidence="2" id="KW-1185">Reference proteome</keyword>
<reference evidence="1 2" key="1">
    <citation type="submission" date="2016-12" db="EMBL/GenBank/DDBJ databases">
        <authorList>
            <person name="Song W.-J."/>
            <person name="Kurnit D.M."/>
        </authorList>
    </citation>
    <scope>NUCLEOTIDE SEQUENCE [LARGE SCALE GENOMIC DNA]</scope>
    <source>
        <strain evidence="1 2">175</strain>
    </source>
</reference>
<dbReference type="Proteomes" id="UP000192923">
    <property type="component" value="Unassembled WGS sequence"/>
</dbReference>